<feature type="region of interest" description="Disordered" evidence="1">
    <location>
        <begin position="196"/>
        <end position="217"/>
    </location>
</feature>
<proteinExistence type="predicted"/>
<evidence type="ECO:0000313" key="3">
    <source>
        <dbReference type="Proteomes" id="UP001281761"/>
    </source>
</evidence>
<organism evidence="2 3">
    <name type="scientific">Blattamonas nauphoetae</name>
    <dbReference type="NCBI Taxonomy" id="2049346"/>
    <lineage>
        <taxon>Eukaryota</taxon>
        <taxon>Metamonada</taxon>
        <taxon>Preaxostyla</taxon>
        <taxon>Oxymonadida</taxon>
        <taxon>Blattamonas</taxon>
    </lineage>
</organism>
<dbReference type="Proteomes" id="UP001281761">
    <property type="component" value="Unassembled WGS sequence"/>
</dbReference>
<name>A0ABQ9XXN1_9EUKA</name>
<reference evidence="2 3" key="1">
    <citation type="journal article" date="2022" name="bioRxiv">
        <title>Genomics of Preaxostyla Flagellates Illuminates Evolutionary Transitions and the Path Towards Mitochondrial Loss.</title>
        <authorList>
            <person name="Novak L.V.F."/>
            <person name="Treitli S.C."/>
            <person name="Pyrih J."/>
            <person name="Halakuc P."/>
            <person name="Pipaliya S.V."/>
            <person name="Vacek V."/>
            <person name="Brzon O."/>
            <person name="Soukal P."/>
            <person name="Eme L."/>
            <person name="Dacks J.B."/>
            <person name="Karnkowska A."/>
            <person name="Elias M."/>
            <person name="Hampl V."/>
        </authorList>
    </citation>
    <scope>NUCLEOTIDE SEQUENCE [LARGE SCALE GENOMIC DNA]</scope>
    <source>
        <strain evidence="2">NAU3</strain>
        <tissue evidence="2">Gut</tissue>
    </source>
</reference>
<protein>
    <submittedName>
        <fullName evidence="2">Uncharacterized protein</fullName>
    </submittedName>
</protein>
<accession>A0ABQ9XXN1</accession>
<evidence type="ECO:0000313" key="2">
    <source>
        <dbReference type="EMBL" id="KAK2956262.1"/>
    </source>
</evidence>
<gene>
    <name evidence="2" type="ORF">BLNAU_8826</name>
</gene>
<keyword evidence="3" id="KW-1185">Reference proteome</keyword>
<dbReference type="EMBL" id="JARBJD010000058">
    <property type="protein sequence ID" value="KAK2956262.1"/>
    <property type="molecule type" value="Genomic_DNA"/>
</dbReference>
<comment type="caution">
    <text evidence="2">The sequence shown here is derived from an EMBL/GenBank/DDBJ whole genome shotgun (WGS) entry which is preliminary data.</text>
</comment>
<evidence type="ECO:0000256" key="1">
    <source>
        <dbReference type="SAM" id="MobiDB-lite"/>
    </source>
</evidence>
<sequence length="217" mass="24839">MSFDTDLFSGFEPNTPDLYPNQNYTQGERFVYPYTYHDTTITSTFTLCPFREMPGTFGNISECQTTGSVKNVGGNYTSVKRGIMLVDRSPDFVSRGKLRRLDSPPLLSELFHPDRTEPVPNVPRSKQPYINPDFQPILDQLPKRLQHLIETNGAKNPVFTLRDLEIVAKKATEIADSTLGKKYEDMYVQKVQSYHELKQSEQPTQSRPRNADFSYIS</sequence>